<dbReference type="RefSeq" id="WP_184156289.1">
    <property type="nucleotide sequence ID" value="NZ_JACHKA010000001.1"/>
</dbReference>
<dbReference type="Proteomes" id="UP001138540">
    <property type="component" value="Unassembled WGS sequence"/>
</dbReference>
<proteinExistence type="predicted"/>
<comment type="caution">
    <text evidence="1">The sequence shown here is derived from an EMBL/GenBank/DDBJ whole genome shotgun (WGS) entry which is preliminary data.</text>
</comment>
<sequence length="134" mass="14558">MTVVTRPHAQARRWHCRRAPTLPIRPATPRAHRRDCQGQLIAALEAMLAPARVQDAQMSPWCSATFVGTRHAITLGLAGEDAVEEARRLTNGLGEAAFALRGHIVVDLAIDDISGAPVLGKALIRLAVLTIEEW</sequence>
<organism evidence="1 2">
    <name type="scientific">Sphingobium lignivorans</name>
    <dbReference type="NCBI Taxonomy" id="2735886"/>
    <lineage>
        <taxon>Bacteria</taxon>
        <taxon>Pseudomonadati</taxon>
        <taxon>Pseudomonadota</taxon>
        <taxon>Alphaproteobacteria</taxon>
        <taxon>Sphingomonadales</taxon>
        <taxon>Sphingomonadaceae</taxon>
        <taxon>Sphingobium</taxon>
    </lineage>
</organism>
<dbReference type="EMBL" id="JACHKA010000001">
    <property type="protein sequence ID" value="MBB5987689.1"/>
    <property type="molecule type" value="Genomic_DNA"/>
</dbReference>
<protein>
    <recommendedName>
        <fullName evidence="3">DUF3168 domain-containing protein</fullName>
    </recommendedName>
</protein>
<evidence type="ECO:0008006" key="3">
    <source>
        <dbReference type="Google" id="ProtNLM"/>
    </source>
</evidence>
<gene>
    <name evidence="1" type="ORF">HNP60_003663</name>
</gene>
<evidence type="ECO:0000313" key="2">
    <source>
        <dbReference type="Proteomes" id="UP001138540"/>
    </source>
</evidence>
<name>A0ABR6NK87_9SPHN</name>
<evidence type="ECO:0000313" key="1">
    <source>
        <dbReference type="EMBL" id="MBB5987689.1"/>
    </source>
</evidence>
<accession>A0ABR6NK87</accession>
<reference evidence="1 2" key="1">
    <citation type="submission" date="2020-08" db="EMBL/GenBank/DDBJ databases">
        <title>Exploring microbial biodiversity for novel pathways involved in the catabolism of aromatic compounds derived from lignin.</title>
        <authorList>
            <person name="Elkins J."/>
        </authorList>
    </citation>
    <scope>NUCLEOTIDE SEQUENCE [LARGE SCALE GENOMIC DNA]</scope>
    <source>
        <strain evidence="1 2">B1D3A</strain>
    </source>
</reference>
<keyword evidence="2" id="KW-1185">Reference proteome</keyword>